<dbReference type="Proteomes" id="UP000184188">
    <property type="component" value="Unassembled WGS sequence"/>
</dbReference>
<organism evidence="2 3">
    <name type="scientific">Penicilliopsis zonata CBS 506.65</name>
    <dbReference type="NCBI Taxonomy" id="1073090"/>
    <lineage>
        <taxon>Eukaryota</taxon>
        <taxon>Fungi</taxon>
        <taxon>Dikarya</taxon>
        <taxon>Ascomycota</taxon>
        <taxon>Pezizomycotina</taxon>
        <taxon>Eurotiomycetes</taxon>
        <taxon>Eurotiomycetidae</taxon>
        <taxon>Eurotiales</taxon>
        <taxon>Aspergillaceae</taxon>
        <taxon>Penicilliopsis</taxon>
    </lineage>
</organism>
<gene>
    <name evidence="2" type="ORF">ASPZODRAFT_445334</name>
</gene>
<name>A0A1L9SWU8_9EURO</name>
<dbReference type="EMBL" id="KV878336">
    <property type="protein sequence ID" value="OJJ51660.1"/>
    <property type="molecule type" value="Genomic_DNA"/>
</dbReference>
<dbReference type="RefSeq" id="XP_022586170.1">
    <property type="nucleotide sequence ID" value="XM_022728354.1"/>
</dbReference>
<keyword evidence="1" id="KW-0812">Transmembrane</keyword>
<reference evidence="3" key="1">
    <citation type="journal article" date="2017" name="Genome Biol.">
        <title>Comparative genomics reveals high biological diversity and specific adaptations in the industrially and medically important fungal genus Aspergillus.</title>
        <authorList>
            <person name="de Vries R.P."/>
            <person name="Riley R."/>
            <person name="Wiebenga A."/>
            <person name="Aguilar-Osorio G."/>
            <person name="Amillis S."/>
            <person name="Uchima C.A."/>
            <person name="Anderluh G."/>
            <person name="Asadollahi M."/>
            <person name="Askin M."/>
            <person name="Barry K."/>
            <person name="Battaglia E."/>
            <person name="Bayram O."/>
            <person name="Benocci T."/>
            <person name="Braus-Stromeyer S.A."/>
            <person name="Caldana C."/>
            <person name="Canovas D."/>
            <person name="Cerqueira G.C."/>
            <person name="Chen F."/>
            <person name="Chen W."/>
            <person name="Choi C."/>
            <person name="Clum A."/>
            <person name="Dos Santos R.A."/>
            <person name="Damasio A.R."/>
            <person name="Diallinas G."/>
            <person name="Emri T."/>
            <person name="Fekete E."/>
            <person name="Flipphi M."/>
            <person name="Freyberg S."/>
            <person name="Gallo A."/>
            <person name="Gournas C."/>
            <person name="Habgood R."/>
            <person name="Hainaut M."/>
            <person name="Harispe M.L."/>
            <person name="Henrissat B."/>
            <person name="Hilden K.S."/>
            <person name="Hope R."/>
            <person name="Hossain A."/>
            <person name="Karabika E."/>
            <person name="Karaffa L."/>
            <person name="Karanyi Z."/>
            <person name="Krasevec N."/>
            <person name="Kuo A."/>
            <person name="Kusch H."/>
            <person name="LaButti K."/>
            <person name="Lagendijk E.L."/>
            <person name="Lapidus A."/>
            <person name="Levasseur A."/>
            <person name="Lindquist E."/>
            <person name="Lipzen A."/>
            <person name="Logrieco A.F."/>
            <person name="MacCabe A."/>
            <person name="Maekelae M.R."/>
            <person name="Malavazi I."/>
            <person name="Melin P."/>
            <person name="Meyer V."/>
            <person name="Mielnichuk N."/>
            <person name="Miskei M."/>
            <person name="Molnar A.P."/>
            <person name="Mule G."/>
            <person name="Ngan C.Y."/>
            <person name="Orejas M."/>
            <person name="Orosz E."/>
            <person name="Ouedraogo J.P."/>
            <person name="Overkamp K.M."/>
            <person name="Park H.-S."/>
            <person name="Perrone G."/>
            <person name="Piumi F."/>
            <person name="Punt P.J."/>
            <person name="Ram A.F."/>
            <person name="Ramon A."/>
            <person name="Rauscher S."/>
            <person name="Record E."/>
            <person name="Riano-Pachon D.M."/>
            <person name="Robert V."/>
            <person name="Roehrig J."/>
            <person name="Ruller R."/>
            <person name="Salamov A."/>
            <person name="Salih N.S."/>
            <person name="Samson R.A."/>
            <person name="Sandor E."/>
            <person name="Sanguinetti M."/>
            <person name="Schuetze T."/>
            <person name="Sepcic K."/>
            <person name="Shelest E."/>
            <person name="Sherlock G."/>
            <person name="Sophianopoulou V."/>
            <person name="Squina F.M."/>
            <person name="Sun H."/>
            <person name="Susca A."/>
            <person name="Todd R.B."/>
            <person name="Tsang A."/>
            <person name="Unkles S.E."/>
            <person name="van de Wiele N."/>
            <person name="van Rossen-Uffink D."/>
            <person name="Oliveira J.V."/>
            <person name="Vesth T.C."/>
            <person name="Visser J."/>
            <person name="Yu J.-H."/>
            <person name="Zhou M."/>
            <person name="Andersen M.R."/>
            <person name="Archer D.B."/>
            <person name="Baker S.E."/>
            <person name="Benoit I."/>
            <person name="Brakhage A.A."/>
            <person name="Braus G.H."/>
            <person name="Fischer R."/>
            <person name="Frisvad J.C."/>
            <person name="Goldman G.H."/>
            <person name="Houbraken J."/>
            <person name="Oakley B."/>
            <person name="Pocsi I."/>
            <person name="Scazzocchio C."/>
            <person name="Seiboth B."/>
            <person name="vanKuyk P.A."/>
            <person name="Wortman J."/>
            <person name="Dyer P.S."/>
            <person name="Grigoriev I.V."/>
        </authorList>
    </citation>
    <scope>NUCLEOTIDE SEQUENCE [LARGE SCALE GENOMIC DNA]</scope>
    <source>
        <strain evidence="3">CBS 506.65</strain>
    </source>
</reference>
<feature type="transmembrane region" description="Helical" evidence="1">
    <location>
        <begin position="12"/>
        <end position="36"/>
    </location>
</feature>
<sequence>MSEGIFRVFQTILLILLVVFISPILQITSFTPPLFFSSTIRQTIDESWIPSCGPGEISPQNGDIEESSNLAVSQYLPMHCLRYVIVSCETIYLVISKETIAHPGQIMIGSFVQNASWRVNHLLYPLKRSDYFPPS</sequence>
<proteinExistence type="predicted"/>
<keyword evidence="1" id="KW-0472">Membrane</keyword>
<dbReference type="GeneID" id="34614818"/>
<dbReference type="AlphaFoldDB" id="A0A1L9SWU8"/>
<evidence type="ECO:0000313" key="3">
    <source>
        <dbReference type="Proteomes" id="UP000184188"/>
    </source>
</evidence>
<evidence type="ECO:0000256" key="1">
    <source>
        <dbReference type="SAM" id="Phobius"/>
    </source>
</evidence>
<keyword evidence="3" id="KW-1185">Reference proteome</keyword>
<accession>A0A1L9SWU8</accession>
<evidence type="ECO:0000313" key="2">
    <source>
        <dbReference type="EMBL" id="OJJ51660.1"/>
    </source>
</evidence>
<protein>
    <submittedName>
        <fullName evidence="2">Uncharacterized protein</fullName>
    </submittedName>
</protein>
<dbReference type="VEuPathDB" id="FungiDB:ASPZODRAFT_445334"/>
<keyword evidence="1" id="KW-1133">Transmembrane helix</keyword>